<name>A0A8I3PEL9_CANLF</name>
<feature type="region of interest" description="Disordered" evidence="2">
    <location>
        <begin position="39"/>
        <end position="61"/>
    </location>
</feature>
<reference evidence="4" key="1">
    <citation type="submission" date="2020-03" db="EMBL/GenBank/DDBJ databases">
        <title>Long-read based genome assembly of a Labrador retriever dog.</title>
        <authorList>
            <person name="Eory L."/>
            <person name="Zhang W."/>
            <person name="Schoenebeck J."/>
        </authorList>
    </citation>
    <scope>NUCLEOTIDE SEQUENCE [LARGE SCALE GENOMIC DNA]</scope>
    <source>
        <strain evidence="4">Labrador retriever</strain>
    </source>
</reference>
<keyword evidence="5" id="KW-1185">Reference proteome</keyword>
<dbReference type="Pfam" id="PF25770">
    <property type="entry name" value="CC_CEP63-bind_CEP152"/>
    <property type="match status" value="1"/>
</dbReference>
<protein>
    <submittedName>
        <fullName evidence="4">Centrosomal protein 152</fullName>
    </submittedName>
</protein>
<proteinExistence type="predicted"/>
<dbReference type="Proteomes" id="UP000805418">
    <property type="component" value="Chromosome 30"/>
</dbReference>
<feature type="coiled-coil region" evidence="1">
    <location>
        <begin position="529"/>
        <end position="570"/>
    </location>
</feature>
<dbReference type="AlphaFoldDB" id="A0A8I3PEL9"/>
<evidence type="ECO:0000256" key="1">
    <source>
        <dbReference type="SAM" id="Coils"/>
    </source>
</evidence>
<evidence type="ECO:0000259" key="3">
    <source>
        <dbReference type="Pfam" id="PF25770"/>
    </source>
</evidence>
<evidence type="ECO:0000313" key="4">
    <source>
        <dbReference type="Ensembl" id="ENSCAFP00845029247.1"/>
    </source>
</evidence>
<feature type="coiled-coil region" evidence="1">
    <location>
        <begin position="613"/>
        <end position="681"/>
    </location>
</feature>
<feature type="coiled-coil region" evidence="1">
    <location>
        <begin position="833"/>
        <end position="890"/>
    </location>
</feature>
<dbReference type="GeneTree" id="ENSGT00950000182870"/>
<dbReference type="InterPro" id="IPR057664">
    <property type="entry name" value="CEP152_PLK4_bind"/>
</dbReference>
<gene>
    <name evidence="4" type="primary">CEP152</name>
</gene>
<dbReference type="InterPro" id="IPR051235">
    <property type="entry name" value="CEP152/SHC-Transforming"/>
</dbReference>
<sequence>MSLDFGSVALQTQNEDEEYDKEDYEREKELQQLLTDLPHDMLDDDLSSPELHYSDCSEDGTDEELHRSEQLEMNWHEHQVLPKSQNVNGPSCQALEPYKVTYKPYQSSARNNDSPAQEIAGSDTFEGLQQQFLEANGNSAENMQIIQLQVLNKAKERQLDNLVEKLSESEHQIRYLNHQLLIIKDEKDGLTLSLRESQKLFQNGKEREIQLEAQIKALETQIQALKVNEEQMIKKSRTTEMALESLKQQLLDLHHSESLQRSREQHESVVMGLTKKHEEQVLSLQRKLDATVTALKEQEDICCHLKDQVKELERNQEATKLEKTEIINRLTRSLEESQKQCANILHSGSVQEVAQLRFQLQQAQKAHAMSENMNKALQEELTELKDEISLYESAAKLGILPSDSEGELNIELTESYVDLGIKKVNWKKSKVKSIVQQEEPNDELSKDEVILKLKAEVQRLLGSNSVKRHLVSQLQNDLRDCRKKIETLQQAEKDEKSIKVETKIDTSENPTNQFWPGSSNSDMIVKDDILRFENEIHVLQQQNQELKETEEKLRNTNQDLCNQMRQMVQDFDRDKQEAVDRCERTYQQHHEAMKAQIRESLLAKHALEKQQLFEVYEGARLQLRSELDKMNKEMAAVQECYLEVCREKDDLESTLRKTIEKEQQAQEQKIKQELIQQLEKEWQSKLDQTIKAMKKKTSDCCSQTDQVTTADVISKKEMTAMIEEQKRRIRQDLEQEKETAISGELKKLEVELELKYCENIAKQVETAVQNARHRWLEEMPDLAEYKARVRAEQKKWEEQQDITVARRISFAISEAKEKWKSELENMKKSGIPGKELEEKIHSLQRELELKNEEVPVVVRAELAKARSEWNKEKQEEIHRIQEQNEQDYRQFLDDHRNKINEVLAAAKEDFVKQKTELLLQKETELQTCLDQSRREWAMQEARRIQLEIYQYEEDILSVLEFLLKDTQKEHVSGSEDKQLLELMSTCSSKWVSAQYFEKLKACIQKAFQDILSLAIESTNSEWEKRNMAKISKDPATDVTGRGDPGPTFGRCAQPLAFQETEAEADKKKIFEIKDSCCGHCFQELEKAKQECQDLKRKLEKCCRHLQHLERKHKAVVEKIGEENSKVVEELIEENNDMKNKLEELRTLCKTPPRSLSEGAIESACLLCNGRALEELRGQYIKAVKKIKRDMLRYIQESKERAAEMVKAEVLRERQETARKMRKYYLTCLQQILQDDGKQEGAEKKIMNAASKLATMAKLLETPISNKSQSKTPQSGMSK</sequence>
<feature type="coiled-coil region" evidence="1">
    <location>
        <begin position="1077"/>
        <end position="1147"/>
    </location>
</feature>
<dbReference type="PANTHER" id="PTHR10337">
    <property type="entry name" value="SHC TRANSFORMING PROTEIN"/>
    <property type="match status" value="1"/>
</dbReference>
<dbReference type="OrthoDB" id="10064205at2759"/>
<organism evidence="4 5">
    <name type="scientific">Canis lupus familiaris</name>
    <name type="common">Dog</name>
    <name type="synonym">Canis familiaris</name>
    <dbReference type="NCBI Taxonomy" id="9615"/>
    <lineage>
        <taxon>Eukaryota</taxon>
        <taxon>Metazoa</taxon>
        <taxon>Chordata</taxon>
        <taxon>Craniata</taxon>
        <taxon>Vertebrata</taxon>
        <taxon>Euteleostomi</taxon>
        <taxon>Mammalia</taxon>
        <taxon>Eutheria</taxon>
        <taxon>Laurasiatheria</taxon>
        <taxon>Carnivora</taxon>
        <taxon>Caniformia</taxon>
        <taxon>Canidae</taxon>
        <taxon>Canis</taxon>
    </lineage>
</organism>
<feature type="region of interest" description="Disordered" evidence="2">
    <location>
        <begin position="1"/>
        <end position="27"/>
    </location>
</feature>
<feature type="coiled-coil region" evidence="1">
    <location>
        <begin position="145"/>
        <end position="235"/>
    </location>
</feature>
<reference evidence="4" key="3">
    <citation type="submission" date="2025-09" db="UniProtKB">
        <authorList>
            <consortium name="Ensembl"/>
        </authorList>
    </citation>
    <scope>IDENTIFICATION</scope>
    <source>
        <strain evidence="4">Boxer</strain>
    </source>
</reference>
<evidence type="ECO:0000313" key="5">
    <source>
        <dbReference type="Proteomes" id="UP000805418"/>
    </source>
</evidence>
<dbReference type="PANTHER" id="PTHR10337:SF6">
    <property type="entry name" value="CENTROSOMAL PROTEIN OF 152 KDA"/>
    <property type="match status" value="1"/>
</dbReference>
<dbReference type="Pfam" id="PF25769">
    <property type="entry name" value="PLK4_bind_CEP152"/>
    <property type="match status" value="1"/>
</dbReference>
<feature type="coiled-coil region" evidence="1">
    <location>
        <begin position="360"/>
        <end position="394"/>
    </location>
</feature>
<accession>A0A8I3PEL9</accession>
<reference evidence="4" key="2">
    <citation type="submission" date="2025-08" db="UniProtKB">
        <authorList>
            <consortium name="Ensembl"/>
        </authorList>
    </citation>
    <scope>IDENTIFICATION</scope>
    <source>
        <strain evidence="4">Boxer</strain>
    </source>
</reference>
<dbReference type="InterPro" id="IPR057659">
    <property type="entry name" value="CEP152_CC"/>
</dbReference>
<keyword evidence="1" id="KW-0175">Coiled coil</keyword>
<evidence type="ECO:0000256" key="2">
    <source>
        <dbReference type="SAM" id="MobiDB-lite"/>
    </source>
</evidence>
<dbReference type="Ensembl" id="ENSCAFT00845037337.1">
    <property type="protein sequence ID" value="ENSCAFP00845029247.1"/>
    <property type="gene ID" value="ENSCAFG00845020950.1"/>
</dbReference>
<feature type="domain" description="CEP152 CEP63 binding coiled coil" evidence="3">
    <location>
        <begin position="1172"/>
        <end position="1222"/>
    </location>
</feature>